<dbReference type="InterPro" id="IPR050306">
    <property type="entry name" value="PfkB_Carbo_kinase"/>
</dbReference>
<comment type="similarity">
    <text evidence="1">Belongs to the carbohydrate kinase PfkB family.</text>
</comment>
<dbReference type="PANTHER" id="PTHR43085">
    <property type="entry name" value="HEXOKINASE FAMILY MEMBER"/>
    <property type="match status" value="1"/>
</dbReference>
<dbReference type="InterPro" id="IPR029056">
    <property type="entry name" value="Ribokinase-like"/>
</dbReference>
<name>A0ABV8UGJ6_9PROT</name>
<dbReference type="GO" id="GO:0016301">
    <property type="term" value="F:kinase activity"/>
    <property type="evidence" value="ECO:0007669"/>
    <property type="project" value="UniProtKB-KW"/>
</dbReference>
<evidence type="ECO:0000313" key="5">
    <source>
        <dbReference type="EMBL" id="MFC4350300.1"/>
    </source>
</evidence>
<dbReference type="InterPro" id="IPR002139">
    <property type="entry name" value="Ribo/fructo_kinase"/>
</dbReference>
<keyword evidence="3 5" id="KW-0418">Kinase</keyword>
<dbReference type="Proteomes" id="UP001595799">
    <property type="component" value="Unassembled WGS sequence"/>
</dbReference>
<evidence type="ECO:0000256" key="1">
    <source>
        <dbReference type="ARBA" id="ARBA00010688"/>
    </source>
</evidence>
<dbReference type="CDD" id="cd01166">
    <property type="entry name" value="KdgK"/>
    <property type="match status" value="1"/>
</dbReference>
<dbReference type="InterPro" id="IPR011611">
    <property type="entry name" value="PfkB_dom"/>
</dbReference>
<evidence type="ECO:0000313" key="6">
    <source>
        <dbReference type="Proteomes" id="UP001595799"/>
    </source>
</evidence>
<organism evidence="5 6">
    <name type="scientific">Fodinicurvata halophila</name>
    <dbReference type="NCBI Taxonomy" id="1419723"/>
    <lineage>
        <taxon>Bacteria</taxon>
        <taxon>Pseudomonadati</taxon>
        <taxon>Pseudomonadota</taxon>
        <taxon>Alphaproteobacteria</taxon>
        <taxon>Rhodospirillales</taxon>
        <taxon>Rhodovibrionaceae</taxon>
        <taxon>Fodinicurvata</taxon>
    </lineage>
</organism>
<dbReference type="PANTHER" id="PTHR43085:SF15">
    <property type="entry name" value="2-DEHYDRO-3-DEOXYGLUCONOKINASE"/>
    <property type="match status" value="1"/>
</dbReference>
<evidence type="ECO:0000256" key="3">
    <source>
        <dbReference type="ARBA" id="ARBA00022777"/>
    </source>
</evidence>
<protein>
    <submittedName>
        <fullName evidence="5">Sugar kinase</fullName>
    </submittedName>
</protein>
<dbReference type="PRINTS" id="PR00990">
    <property type="entry name" value="RIBOKINASE"/>
</dbReference>
<feature type="domain" description="Carbohydrate kinase PfkB" evidence="4">
    <location>
        <begin position="10"/>
        <end position="299"/>
    </location>
</feature>
<keyword evidence="2" id="KW-0808">Transferase</keyword>
<comment type="caution">
    <text evidence="5">The sequence shown here is derived from an EMBL/GenBank/DDBJ whole genome shotgun (WGS) entry which is preliminary data.</text>
</comment>
<dbReference type="EMBL" id="JBHSCW010000001">
    <property type="protein sequence ID" value="MFC4350300.1"/>
    <property type="molecule type" value="Genomic_DNA"/>
</dbReference>
<evidence type="ECO:0000256" key="2">
    <source>
        <dbReference type="ARBA" id="ARBA00022679"/>
    </source>
</evidence>
<dbReference type="RefSeq" id="WP_382420608.1">
    <property type="nucleotide sequence ID" value="NZ_JBHSCW010000001.1"/>
</dbReference>
<dbReference type="Gene3D" id="3.40.1190.20">
    <property type="match status" value="1"/>
</dbReference>
<keyword evidence="6" id="KW-1185">Reference proteome</keyword>
<gene>
    <name evidence="5" type="ORF">ACFOW6_01960</name>
</gene>
<sequence length="311" mass="32787">MSGSNLDLICLGEPMVEFAQVKRGEETLYLPGFGGDTSNCAVAAARQGASVGYVTALGADSFGRNFLDLWAGEGIDTGGVTTDAEAPTGVYFISYRNGEHVFSYRRNGSAASRMTPDSLPHDYLRQARVLHVSGISQAISDKACDAVFAAIAAVRAAGGLVSYDTNLRLNLWPLARARAIIHAAIADCNIALPGLDDARQLTELPDPHRIAEFYLNLGPRIVVLTMGREGTLVATPERQEVVPAHAVEQVDATAAGDTFDGAFLARYIAGDDPFTAARYANVAAALSTLGHGAVAPMPHAETVLQAIKEAT</sequence>
<reference evidence="6" key="1">
    <citation type="journal article" date="2019" name="Int. J. Syst. Evol. Microbiol.">
        <title>The Global Catalogue of Microorganisms (GCM) 10K type strain sequencing project: providing services to taxonomists for standard genome sequencing and annotation.</title>
        <authorList>
            <consortium name="The Broad Institute Genomics Platform"/>
            <consortium name="The Broad Institute Genome Sequencing Center for Infectious Disease"/>
            <person name="Wu L."/>
            <person name="Ma J."/>
        </authorList>
    </citation>
    <scope>NUCLEOTIDE SEQUENCE [LARGE SCALE GENOMIC DNA]</scope>
    <source>
        <strain evidence="6">CECT 8472</strain>
    </source>
</reference>
<dbReference type="Pfam" id="PF00294">
    <property type="entry name" value="PfkB"/>
    <property type="match status" value="1"/>
</dbReference>
<evidence type="ECO:0000259" key="4">
    <source>
        <dbReference type="Pfam" id="PF00294"/>
    </source>
</evidence>
<accession>A0ABV8UGJ6</accession>
<proteinExistence type="inferred from homology"/>
<dbReference type="SUPFAM" id="SSF53613">
    <property type="entry name" value="Ribokinase-like"/>
    <property type="match status" value="1"/>
</dbReference>